<evidence type="ECO:0000313" key="6">
    <source>
        <dbReference type="EMBL" id="CAK0817251.1"/>
    </source>
</evidence>
<dbReference type="PANTHER" id="PTHR22602:SF0">
    <property type="entry name" value="TRANSFERASE CAF17, MITOCHONDRIAL-RELATED"/>
    <property type="match status" value="1"/>
</dbReference>
<feature type="region of interest" description="Disordered" evidence="4">
    <location>
        <begin position="1"/>
        <end position="20"/>
    </location>
</feature>
<dbReference type="SUPFAM" id="SSF49599">
    <property type="entry name" value="TRAF domain-like"/>
    <property type="match status" value="1"/>
</dbReference>
<evidence type="ECO:0000256" key="2">
    <source>
        <dbReference type="ARBA" id="ARBA00022946"/>
    </source>
</evidence>
<accession>A0ABN9RE42</accession>
<dbReference type="SUPFAM" id="SSF52833">
    <property type="entry name" value="Thioredoxin-like"/>
    <property type="match status" value="1"/>
</dbReference>
<proteinExistence type="predicted"/>
<evidence type="ECO:0000259" key="5">
    <source>
        <dbReference type="PROSITE" id="PS51352"/>
    </source>
</evidence>
<comment type="subcellular location">
    <subcellularLocation>
        <location evidence="1">Mitochondrion</location>
    </subcellularLocation>
</comment>
<sequence>MLTGRPCGVHGLPRPGPVDDSAAEREALAAVARMGFVGLTEEWPTSVCLFHARFGGECFQASFKNVRPGKANHRYDTFVGYITWSMGIDDVLYGAARERFWKDVAAHGVTPERCRTEICPAAAEFFEEASSRLCKGLHAKTSGRLFTQTAQAACRRFAGCGCRNLAVHSQMRRAPERRPPPPRARAPMAWAAARLSDRGILRVAGAGSGKFLQGLCTQDVGALGAQRAVPAAFLSPKGKVLCDTILVANGADDILIDCHADAARSLLRLLKKHRLREKFQIEDVSGEVAAVALLPEEAAGQGAAAPTEAAVAESFADPRFAALGRRAVLPSEAAGPPAEGADAASALAAYHRWRVCCAVPEGPRDLPVDAVMPLHGNLDLLNFISFRKGCYVGQELTTRTKHRGAVRRRFFSVVSAEGCPAAFLEGLALEPAAPLPVRAALGARGRALPGEEGPAEARAVHARMQDAESSKVVGELHSVAGTAGLCALRCDRQLNSATDFLGGSPLAEGTELSAGEGIALGLRAPPYAFIAEACPRGGTGGRSVAARAQNTSAPECRLALGDMVAVAFGDAPAGLGALQPGPRAAESPALTPSASAAGLGGKQRRTFFGYAENQGDDEPDAGAPAHGSVMVLQGDGDLEHLLSKLPAEWVVVEFSAERSPACLAMKPAFESLAKERPQLAFARVDVGRMPKTALAHAATRVPSYLFLWDGVPEADFAGASERRLRDTMEDCLKLGPTAWKECEVCGKLMHAVRLLPHQNPVTGDCRRLCPNEGCSGLFSPEELEEHRASCEHMVIQCAFKGCFFCGKTLDMKAHAQCCEHRLVECTLCGAQLKASELEGHMRSCPGAPPGGASGARGAESPDPREAARSQGGTGDAEQGGPPGQPRECPPDGADTSEQLESPAFAF</sequence>
<dbReference type="Pfam" id="PF00085">
    <property type="entry name" value="Thioredoxin"/>
    <property type="match status" value="1"/>
</dbReference>
<dbReference type="Gene3D" id="3.30.1360.120">
    <property type="entry name" value="Probable tRNA modification gtpase trme, domain 1"/>
    <property type="match status" value="1"/>
</dbReference>
<evidence type="ECO:0000256" key="4">
    <source>
        <dbReference type="SAM" id="MobiDB-lite"/>
    </source>
</evidence>
<keyword evidence="2" id="KW-0809">Transit peptide</keyword>
<evidence type="ECO:0000313" key="7">
    <source>
        <dbReference type="Proteomes" id="UP001189429"/>
    </source>
</evidence>
<gene>
    <name evidence="6" type="ORF">PCOR1329_LOCUS19903</name>
</gene>
<dbReference type="SUPFAM" id="SSF103025">
    <property type="entry name" value="Folate-binding domain"/>
    <property type="match status" value="1"/>
</dbReference>
<dbReference type="InterPro" id="IPR045179">
    <property type="entry name" value="YgfZ/GcvT"/>
</dbReference>
<comment type="caution">
    <text evidence="6">The sequence shown here is derived from an EMBL/GenBank/DDBJ whole genome shotgun (WGS) entry which is preliminary data.</text>
</comment>
<feature type="region of interest" description="Disordered" evidence="4">
    <location>
        <begin position="579"/>
        <end position="598"/>
    </location>
</feature>
<keyword evidence="3" id="KW-0496">Mitochondrion</keyword>
<reference evidence="6" key="1">
    <citation type="submission" date="2023-10" db="EMBL/GenBank/DDBJ databases">
        <authorList>
            <person name="Chen Y."/>
            <person name="Shah S."/>
            <person name="Dougan E. K."/>
            <person name="Thang M."/>
            <person name="Chan C."/>
        </authorList>
    </citation>
    <scope>NUCLEOTIDE SEQUENCE [LARGE SCALE GENOMIC DNA]</scope>
</reference>
<name>A0ABN9RE42_9DINO</name>
<protein>
    <recommendedName>
        <fullName evidence="5">Thioredoxin domain-containing protein</fullName>
    </recommendedName>
</protein>
<dbReference type="Gene3D" id="3.40.30.10">
    <property type="entry name" value="Glutaredoxin"/>
    <property type="match status" value="1"/>
</dbReference>
<dbReference type="Proteomes" id="UP001189429">
    <property type="component" value="Unassembled WGS sequence"/>
</dbReference>
<dbReference type="InterPro" id="IPR027266">
    <property type="entry name" value="TrmE/GcvT-like"/>
</dbReference>
<dbReference type="InterPro" id="IPR036249">
    <property type="entry name" value="Thioredoxin-like_sf"/>
</dbReference>
<dbReference type="NCBIfam" id="TIGR03317">
    <property type="entry name" value="ygfZ_signature"/>
    <property type="match status" value="1"/>
</dbReference>
<feature type="domain" description="Thioredoxin" evidence="5">
    <location>
        <begin position="619"/>
        <end position="733"/>
    </location>
</feature>
<dbReference type="PANTHER" id="PTHR22602">
    <property type="entry name" value="TRANSFERASE CAF17, MITOCHONDRIAL-RELATED"/>
    <property type="match status" value="1"/>
</dbReference>
<evidence type="ECO:0000256" key="3">
    <source>
        <dbReference type="ARBA" id="ARBA00023128"/>
    </source>
</evidence>
<organism evidence="6 7">
    <name type="scientific">Prorocentrum cordatum</name>
    <dbReference type="NCBI Taxonomy" id="2364126"/>
    <lineage>
        <taxon>Eukaryota</taxon>
        <taxon>Sar</taxon>
        <taxon>Alveolata</taxon>
        <taxon>Dinophyceae</taxon>
        <taxon>Prorocentrales</taxon>
        <taxon>Prorocentraceae</taxon>
        <taxon>Prorocentrum</taxon>
    </lineage>
</organism>
<keyword evidence="7" id="KW-1185">Reference proteome</keyword>
<dbReference type="EMBL" id="CAUYUJ010006402">
    <property type="protein sequence ID" value="CAK0817251.1"/>
    <property type="molecule type" value="Genomic_DNA"/>
</dbReference>
<dbReference type="InterPro" id="IPR013766">
    <property type="entry name" value="Thioredoxin_domain"/>
</dbReference>
<dbReference type="PROSITE" id="PS51352">
    <property type="entry name" value="THIOREDOXIN_2"/>
    <property type="match status" value="1"/>
</dbReference>
<dbReference type="InterPro" id="IPR017703">
    <property type="entry name" value="YgfZ/GCV_T_CS"/>
</dbReference>
<evidence type="ECO:0000256" key="1">
    <source>
        <dbReference type="ARBA" id="ARBA00004173"/>
    </source>
</evidence>
<feature type="region of interest" description="Disordered" evidence="4">
    <location>
        <begin position="841"/>
        <end position="906"/>
    </location>
</feature>
<dbReference type="CDD" id="cd02947">
    <property type="entry name" value="TRX_family"/>
    <property type="match status" value="1"/>
</dbReference>